<evidence type="ECO:0000313" key="3">
    <source>
        <dbReference type="Proteomes" id="UP001164746"/>
    </source>
</evidence>
<evidence type="ECO:0000256" key="1">
    <source>
        <dbReference type="SAM" id="MobiDB-lite"/>
    </source>
</evidence>
<protein>
    <recommendedName>
        <fullName evidence="4">C2H2-type domain-containing protein</fullName>
    </recommendedName>
</protein>
<feature type="region of interest" description="Disordered" evidence="1">
    <location>
        <begin position="198"/>
        <end position="224"/>
    </location>
</feature>
<dbReference type="EMBL" id="CP111018">
    <property type="protein sequence ID" value="WAR09592.1"/>
    <property type="molecule type" value="Genomic_DNA"/>
</dbReference>
<evidence type="ECO:0008006" key="4">
    <source>
        <dbReference type="Google" id="ProtNLM"/>
    </source>
</evidence>
<reference evidence="2" key="1">
    <citation type="submission" date="2022-11" db="EMBL/GenBank/DDBJ databases">
        <title>Centuries of genome instability and evolution in soft-shell clam transmissible cancer (bioRxiv).</title>
        <authorList>
            <person name="Hart S.F.M."/>
            <person name="Yonemitsu M.A."/>
            <person name="Giersch R.M."/>
            <person name="Beal B.F."/>
            <person name="Arriagada G."/>
            <person name="Davis B.W."/>
            <person name="Ostrander E.A."/>
            <person name="Goff S.P."/>
            <person name="Metzger M.J."/>
        </authorList>
    </citation>
    <scope>NUCLEOTIDE SEQUENCE</scope>
    <source>
        <strain evidence="2">MELC-2E11</strain>
        <tissue evidence="2">Siphon/mantle</tissue>
    </source>
</reference>
<accession>A0ABY7EHX2</accession>
<evidence type="ECO:0000313" key="2">
    <source>
        <dbReference type="EMBL" id="WAR09592.1"/>
    </source>
</evidence>
<sequence>MADPNKENTELKNHVTREKTIKVVNVTEIHHSSKDIQTESIVEEPSLDDMDKGQACDDCGQLFDTTHDVQSHVKNSWCLEYGEFKKRKHEDMSDIEQDDSVEENEAHNIYNTIIDHGEESDETQELAEKRIKPYNEKVVFTKCTTFKDNYILPLRNSRLHTQIMAQIAKLIFKGHSTTSAVTNALRKHKNSFKDLFDTEFTDNEDSEEEESDGDVSGEETENEFKARKVQELMKKEEIQAFPTQNETSRRLHQRGHESRRGAIGFILCTQSKEQKTVTKLKPFKLKVGDYVSHLKTVLTRAYEVFRVHKHYNKGTLPIYRLRDLQNENIKGTFYQSELQRQNIIHTVHSKLRRY</sequence>
<organism evidence="2 3">
    <name type="scientific">Mya arenaria</name>
    <name type="common">Soft-shell clam</name>
    <dbReference type="NCBI Taxonomy" id="6604"/>
    <lineage>
        <taxon>Eukaryota</taxon>
        <taxon>Metazoa</taxon>
        <taxon>Spiralia</taxon>
        <taxon>Lophotrochozoa</taxon>
        <taxon>Mollusca</taxon>
        <taxon>Bivalvia</taxon>
        <taxon>Autobranchia</taxon>
        <taxon>Heteroconchia</taxon>
        <taxon>Euheterodonta</taxon>
        <taxon>Imparidentia</taxon>
        <taxon>Neoheterodontei</taxon>
        <taxon>Myida</taxon>
        <taxon>Myoidea</taxon>
        <taxon>Myidae</taxon>
        <taxon>Mya</taxon>
    </lineage>
</organism>
<proteinExistence type="predicted"/>
<name>A0ABY7EHX2_MYAAR</name>
<feature type="compositionally biased region" description="Acidic residues" evidence="1">
    <location>
        <begin position="198"/>
        <end position="221"/>
    </location>
</feature>
<gene>
    <name evidence="2" type="ORF">MAR_034668</name>
</gene>
<keyword evidence="3" id="KW-1185">Reference proteome</keyword>
<dbReference type="Proteomes" id="UP001164746">
    <property type="component" value="Chromosome 7"/>
</dbReference>